<reference evidence="1" key="1">
    <citation type="submission" date="2020-06" db="EMBL/GenBank/DDBJ databases">
        <authorList>
            <consortium name="Plant Systems Biology data submission"/>
        </authorList>
    </citation>
    <scope>NUCLEOTIDE SEQUENCE</scope>
    <source>
        <strain evidence="1">D6</strain>
    </source>
</reference>
<evidence type="ECO:0000313" key="2">
    <source>
        <dbReference type="Proteomes" id="UP001153069"/>
    </source>
</evidence>
<dbReference type="EMBL" id="CAICTM010001013">
    <property type="protein sequence ID" value="CAB9519414.1"/>
    <property type="molecule type" value="Genomic_DNA"/>
</dbReference>
<organism evidence="1 2">
    <name type="scientific">Seminavis robusta</name>
    <dbReference type="NCBI Taxonomy" id="568900"/>
    <lineage>
        <taxon>Eukaryota</taxon>
        <taxon>Sar</taxon>
        <taxon>Stramenopiles</taxon>
        <taxon>Ochrophyta</taxon>
        <taxon>Bacillariophyta</taxon>
        <taxon>Bacillariophyceae</taxon>
        <taxon>Bacillariophycidae</taxon>
        <taxon>Naviculales</taxon>
        <taxon>Naviculaceae</taxon>
        <taxon>Seminavis</taxon>
    </lineage>
</organism>
<sequence length="167" mass="18856">MAETLQMLKDHFIPPAPEPTPAPSKGVMKFSVTSKSLTKNSSIADVTTKFFVDNYPAGFALDKESDLWKDLGKDQHKKLCNQFAAIKCAVRMMLMHADSFPLNPDKCSIESMAKLAEEKIQNDFGFTKTETITVYKVQKHSKTKQLQVTLKFPASTTELVRNYFKNE</sequence>
<protein>
    <submittedName>
        <fullName evidence="1">Uncharacterized protein</fullName>
    </submittedName>
</protein>
<dbReference type="Proteomes" id="UP001153069">
    <property type="component" value="Unassembled WGS sequence"/>
</dbReference>
<name>A0A9N8EFS9_9STRA</name>
<keyword evidence="2" id="KW-1185">Reference proteome</keyword>
<comment type="caution">
    <text evidence="1">The sequence shown here is derived from an EMBL/GenBank/DDBJ whole genome shotgun (WGS) entry which is preliminary data.</text>
</comment>
<accession>A0A9N8EFS9</accession>
<gene>
    <name evidence="1" type="ORF">SEMRO_1015_G231490.1</name>
</gene>
<dbReference type="AlphaFoldDB" id="A0A9N8EFS9"/>
<proteinExistence type="predicted"/>
<evidence type="ECO:0000313" key="1">
    <source>
        <dbReference type="EMBL" id="CAB9519414.1"/>
    </source>
</evidence>